<comment type="pathway">
    <text evidence="1 5">Cofactor biosynthesis; pyrroloquinoline quinone biosynthesis.</text>
</comment>
<keyword evidence="4 5" id="KW-0884">PQQ biosynthesis</keyword>
<proteinExistence type="inferred from homology"/>
<dbReference type="Pfam" id="PF08042">
    <property type="entry name" value="PqqA"/>
    <property type="match status" value="1"/>
</dbReference>
<reference evidence="6 7" key="1">
    <citation type="submission" date="2018-07" db="EMBL/GenBank/DDBJ databases">
        <title>Modular assembly of carbohydrate-degrading microbial communities in the ocean.</title>
        <authorList>
            <person name="Enke T.N."/>
            <person name="Datta M.S."/>
            <person name="Schwartzman J.A."/>
            <person name="Cermak N."/>
            <person name="Schmitz D.A."/>
            <person name="Barrere J."/>
            <person name="Cordero O.X."/>
        </authorList>
    </citation>
    <scope>NUCLEOTIDE SEQUENCE [LARGE SCALE GENOMIC DNA]</scope>
    <source>
        <strain evidence="6 7">C3M10</strain>
    </source>
</reference>
<evidence type="ECO:0000256" key="4">
    <source>
        <dbReference type="ARBA" id="ARBA00022905"/>
    </source>
</evidence>
<dbReference type="OrthoDB" id="8163745at2"/>
<comment type="caution">
    <text evidence="6">The sequence shown here is derived from an EMBL/GenBank/DDBJ whole genome shotgun (WGS) entry which is preliminary data.</text>
</comment>
<comment type="similarity">
    <text evidence="2 5">Belongs to the PqqA family.</text>
</comment>
<evidence type="ECO:0000313" key="7">
    <source>
        <dbReference type="Proteomes" id="UP000252706"/>
    </source>
</evidence>
<dbReference type="NCBIfam" id="TIGR02107">
    <property type="entry name" value="PQQ_syn_pqqA"/>
    <property type="match status" value="1"/>
</dbReference>
<sequence>MAWTAPKLKEVNCGMEINSYAPAEDEGREQERDLF</sequence>
<evidence type="ECO:0000313" key="6">
    <source>
        <dbReference type="EMBL" id="RBW60629.1"/>
    </source>
</evidence>
<dbReference type="AlphaFoldDB" id="A0A366X7T6"/>
<evidence type="ECO:0000256" key="5">
    <source>
        <dbReference type="HAMAP-Rule" id="MF_00656"/>
    </source>
</evidence>
<dbReference type="RefSeq" id="WP_113822179.1">
    <property type="nucleotide sequence ID" value="NZ_QOCE01000011.1"/>
</dbReference>
<protein>
    <recommendedName>
        <fullName evidence="3 5">Coenzyme PQQ synthesis protein A</fullName>
    </recommendedName>
    <alternativeName>
        <fullName evidence="5">Pyrroloquinoline quinone biosynthesis protein A</fullName>
    </alternativeName>
</protein>
<gene>
    <name evidence="5 6" type="primary">pqqA</name>
    <name evidence="6" type="ORF">DS909_04195</name>
</gene>
<evidence type="ECO:0000256" key="3">
    <source>
        <dbReference type="ARBA" id="ARBA00015086"/>
    </source>
</evidence>
<evidence type="ECO:0000256" key="2">
    <source>
        <dbReference type="ARBA" id="ARBA00009325"/>
    </source>
</evidence>
<dbReference type="EMBL" id="QOCE01000011">
    <property type="protein sequence ID" value="RBW60629.1"/>
    <property type="molecule type" value="Genomic_DNA"/>
</dbReference>
<organism evidence="6 7">
    <name type="scientific">Phaeobacter gallaeciensis</name>
    <dbReference type="NCBI Taxonomy" id="60890"/>
    <lineage>
        <taxon>Bacteria</taxon>
        <taxon>Pseudomonadati</taxon>
        <taxon>Pseudomonadota</taxon>
        <taxon>Alphaproteobacteria</taxon>
        <taxon>Rhodobacterales</taxon>
        <taxon>Roseobacteraceae</taxon>
        <taxon>Phaeobacter</taxon>
    </lineage>
</organism>
<dbReference type="UniPathway" id="UPA00539"/>
<feature type="cross-link" description="Pyrroloquinoline quinone (Glu-Tyr)" evidence="5">
    <location>
        <begin position="16"/>
        <end position="20"/>
    </location>
</feature>
<dbReference type="GO" id="GO:0018189">
    <property type="term" value="P:pyrroloquinoline quinone biosynthetic process"/>
    <property type="evidence" value="ECO:0007669"/>
    <property type="project" value="UniProtKB-UniRule"/>
</dbReference>
<dbReference type="HAMAP" id="MF_00656">
    <property type="entry name" value="PQQ_syn_PqqA"/>
    <property type="match status" value="1"/>
</dbReference>
<dbReference type="Proteomes" id="UP000252706">
    <property type="component" value="Unassembled WGS sequence"/>
</dbReference>
<name>A0A366X7T6_9RHOB</name>
<accession>A0A366X7T6</accession>
<comment type="function">
    <text evidence="5">Required for coenzyme pyrroloquinoline quinone (PQQ) biosynthesis. PQQ is probably formed by cross-linking a specific glutamate to a specific tyrosine residue and excising these residues from the peptide.</text>
</comment>
<dbReference type="InterPro" id="IPR011725">
    <property type="entry name" value="PQQ_synth_PqqA"/>
</dbReference>
<evidence type="ECO:0000256" key="1">
    <source>
        <dbReference type="ARBA" id="ARBA00004886"/>
    </source>
</evidence>